<dbReference type="GO" id="GO:0005576">
    <property type="term" value="C:extracellular region"/>
    <property type="evidence" value="ECO:0007669"/>
    <property type="project" value="TreeGrafter"/>
</dbReference>
<dbReference type="InterPro" id="IPR005490">
    <property type="entry name" value="LD_TPept_cat_dom"/>
</dbReference>
<dbReference type="SUPFAM" id="SSF143985">
    <property type="entry name" value="L,D-transpeptidase pre-catalytic domain-like"/>
    <property type="match status" value="1"/>
</dbReference>
<comment type="pathway">
    <text evidence="1 6">Cell wall biogenesis; peptidoglycan biosynthesis.</text>
</comment>
<feature type="coiled-coil region" evidence="7">
    <location>
        <begin position="178"/>
        <end position="205"/>
    </location>
</feature>
<feature type="active site" description="Nucleophile" evidence="6">
    <location>
        <position position="423"/>
    </location>
</feature>
<evidence type="ECO:0000256" key="2">
    <source>
        <dbReference type="ARBA" id="ARBA00022679"/>
    </source>
</evidence>
<name>A0A0Q3X0Y3_9BACI</name>
<evidence type="ECO:0000313" key="10">
    <source>
        <dbReference type="Proteomes" id="UP000051888"/>
    </source>
</evidence>
<comment type="caution">
    <text evidence="9">The sequence shown here is derived from an EMBL/GenBank/DDBJ whole genome shotgun (WGS) entry which is preliminary data.</text>
</comment>
<dbReference type="GO" id="GO:0008360">
    <property type="term" value="P:regulation of cell shape"/>
    <property type="evidence" value="ECO:0007669"/>
    <property type="project" value="UniProtKB-UniRule"/>
</dbReference>
<dbReference type="Gene3D" id="2.40.440.10">
    <property type="entry name" value="L,D-transpeptidase catalytic domain-like"/>
    <property type="match status" value="1"/>
</dbReference>
<dbReference type="Pfam" id="PF03734">
    <property type="entry name" value="YkuD"/>
    <property type="match status" value="1"/>
</dbReference>
<dbReference type="PANTHER" id="PTHR30582">
    <property type="entry name" value="L,D-TRANSPEPTIDASE"/>
    <property type="match status" value="1"/>
</dbReference>
<evidence type="ECO:0000259" key="8">
    <source>
        <dbReference type="PROSITE" id="PS52029"/>
    </source>
</evidence>
<sequence>MVIIVALGGIYYYQSTHFNANITINNTKVGGLTAEKAIKKLKTTVMKNDVYVGNKLIFNGKNTKTGFTDENLPELKKILKTQQTFFPSSREKNYSLLPINLDQYRNQTMKQKVEEKLVSMNKSLKAPKDAQVQLKQGKMIVSKSEAGNQYDVATLLKDYSKHEYSSVIHLKVAYLQPIKADSAIVKEQKKKLQELMQRNVDYKVQNKIYSFNGQDVIKNATISKDLKVTIDPSDIQNKIAEINRTQSTLHKNYTFKTHSGKVISVKGESYGWSINVVEESKRIQAALEKGKKSILAYNVYGIGWNTYGVGYHTTANNGIGNTYAEVSIKDQRIWIYKDGKLKVTTHVVTGRHDTNEDTPKGVWYIMYKKSPSVLRGSEVGNPNYSIKVNYWAPFTNSGCGFHDAYWRTNWASDAYLHYGSGGCVNTPPSVMKTVYDNLEQNEPVIIY</sequence>
<dbReference type="OrthoDB" id="3176960at2"/>
<evidence type="ECO:0000256" key="7">
    <source>
        <dbReference type="SAM" id="Coils"/>
    </source>
</evidence>
<dbReference type="UniPathway" id="UPA00219"/>
<dbReference type="InterPro" id="IPR038063">
    <property type="entry name" value="Transpep_catalytic_dom"/>
</dbReference>
<dbReference type="CDD" id="cd16913">
    <property type="entry name" value="YkuD_like"/>
    <property type="match status" value="1"/>
</dbReference>
<evidence type="ECO:0000256" key="4">
    <source>
        <dbReference type="ARBA" id="ARBA00022984"/>
    </source>
</evidence>
<accession>A0A0Q3X0Y3</accession>
<dbReference type="Gene3D" id="3.10.20.800">
    <property type="match status" value="1"/>
</dbReference>
<keyword evidence="5 6" id="KW-0961">Cell wall biogenesis/degradation</keyword>
<dbReference type="GO" id="GO:0071972">
    <property type="term" value="F:peptidoglycan L,D-transpeptidase activity"/>
    <property type="evidence" value="ECO:0007669"/>
    <property type="project" value="TreeGrafter"/>
</dbReference>
<dbReference type="Pfam" id="PF12229">
    <property type="entry name" value="PG_binding_4"/>
    <property type="match status" value="1"/>
</dbReference>
<proteinExistence type="predicted"/>
<feature type="active site" description="Proton donor/acceptor" evidence="6">
    <location>
        <position position="402"/>
    </location>
</feature>
<evidence type="ECO:0000256" key="1">
    <source>
        <dbReference type="ARBA" id="ARBA00004752"/>
    </source>
</evidence>
<dbReference type="SUPFAM" id="SSF141523">
    <property type="entry name" value="L,D-transpeptidase catalytic domain-like"/>
    <property type="match status" value="1"/>
</dbReference>
<keyword evidence="10" id="KW-1185">Reference proteome</keyword>
<protein>
    <recommendedName>
        <fullName evidence="8">L,D-TPase catalytic domain-containing protein</fullName>
    </recommendedName>
</protein>
<keyword evidence="7" id="KW-0175">Coiled coil</keyword>
<dbReference type="Proteomes" id="UP000051888">
    <property type="component" value="Unassembled WGS sequence"/>
</dbReference>
<evidence type="ECO:0000256" key="5">
    <source>
        <dbReference type="ARBA" id="ARBA00023316"/>
    </source>
</evidence>
<evidence type="ECO:0000313" key="9">
    <source>
        <dbReference type="EMBL" id="KQL55365.1"/>
    </source>
</evidence>
<keyword evidence="3 6" id="KW-0133">Cell shape</keyword>
<dbReference type="GO" id="GO:0018104">
    <property type="term" value="P:peptidoglycan-protein cross-linking"/>
    <property type="evidence" value="ECO:0007669"/>
    <property type="project" value="TreeGrafter"/>
</dbReference>
<dbReference type="RefSeq" id="WP_083489422.1">
    <property type="nucleotide sequence ID" value="NZ_JAAIWL010000018.1"/>
</dbReference>
<dbReference type="EMBL" id="LJJC01000004">
    <property type="protein sequence ID" value="KQL55365.1"/>
    <property type="molecule type" value="Genomic_DNA"/>
</dbReference>
<dbReference type="PROSITE" id="PS52029">
    <property type="entry name" value="LD_TPASE"/>
    <property type="match status" value="1"/>
</dbReference>
<dbReference type="InterPro" id="IPR050979">
    <property type="entry name" value="LD-transpeptidase"/>
</dbReference>
<keyword evidence="4 6" id="KW-0573">Peptidoglycan synthesis</keyword>
<feature type="domain" description="L,D-TPase catalytic" evidence="8">
    <location>
        <begin position="322"/>
        <end position="447"/>
    </location>
</feature>
<organism evidence="9 10">
    <name type="scientific">Heyndrickxia shackletonii</name>
    <dbReference type="NCBI Taxonomy" id="157838"/>
    <lineage>
        <taxon>Bacteria</taxon>
        <taxon>Bacillati</taxon>
        <taxon>Bacillota</taxon>
        <taxon>Bacilli</taxon>
        <taxon>Bacillales</taxon>
        <taxon>Bacillaceae</taxon>
        <taxon>Heyndrickxia</taxon>
    </lineage>
</organism>
<reference evidence="9 10" key="1">
    <citation type="submission" date="2015-09" db="EMBL/GenBank/DDBJ databases">
        <title>Genome sequencing project for genomic taxonomy and phylogenomics of Bacillus-like bacteria.</title>
        <authorList>
            <person name="Liu B."/>
            <person name="Wang J."/>
            <person name="Zhu Y."/>
            <person name="Liu G."/>
            <person name="Chen Q."/>
            <person name="Chen Z."/>
            <person name="Lan J."/>
            <person name="Che J."/>
            <person name="Ge C."/>
            <person name="Shi H."/>
            <person name="Pan Z."/>
            <person name="Liu X."/>
        </authorList>
    </citation>
    <scope>NUCLEOTIDE SEQUENCE [LARGE SCALE GENOMIC DNA]</scope>
    <source>
        <strain evidence="9 10">LMG 18435</strain>
    </source>
</reference>
<evidence type="ECO:0000256" key="6">
    <source>
        <dbReference type="PROSITE-ProRule" id="PRU01373"/>
    </source>
</evidence>
<gene>
    <name evidence="9" type="ORF">AN964_04735</name>
</gene>
<dbReference type="AlphaFoldDB" id="A0A0Q3X0Y3"/>
<dbReference type="PANTHER" id="PTHR30582:SF33">
    <property type="entry name" value="EXPORTED PROTEIN"/>
    <property type="match status" value="1"/>
</dbReference>
<dbReference type="GO" id="GO:0016740">
    <property type="term" value="F:transferase activity"/>
    <property type="evidence" value="ECO:0007669"/>
    <property type="project" value="UniProtKB-KW"/>
</dbReference>
<dbReference type="GO" id="GO:0071555">
    <property type="term" value="P:cell wall organization"/>
    <property type="evidence" value="ECO:0007669"/>
    <property type="project" value="UniProtKB-UniRule"/>
</dbReference>
<dbReference type="InterPro" id="IPR038054">
    <property type="entry name" value="LD_TPept-like_central_sf"/>
</dbReference>
<dbReference type="InterPro" id="IPR022029">
    <property type="entry name" value="YoaR-like_PG-bd"/>
</dbReference>
<evidence type="ECO:0000256" key="3">
    <source>
        <dbReference type="ARBA" id="ARBA00022960"/>
    </source>
</evidence>
<keyword evidence="2" id="KW-0808">Transferase</keyword>
<dbReference type="PATRIC" id="fig|157838.3.peg.1052"/>